<evidence type="ECO:0000313" key="2">
    <source>
        <dbReference type="EMBL" id="TCT25632.1"/>
    </source>
</evidence>
<proteinExistence type="predicted"/>
<evidence type="ECO:0000313" key="3">
    <source>
        <dbReference type="Proteomes" id="UP000294650"/>
    </source>
</evidence>
<organism evidence="2 3">
    <name type="scientific">Melghiribacillus thermohalophilus</name>
    <dbReference type="NCBI Taxonomy" id="1324956"/>
    <lineage>
        <taxon>Bacteria</taxon>
        <taxon>Bacillati</taxon>
        <taxon>Bacillota</taxon>
        <taxon>Bacilli</taxon>
        <taxon>Bacillales</taxon>
        <taxon>Bacillaceae</taxon>
        <taxon>Melghiribacillus</taxon>
    </lineage>
</organism>
<name>A0A4R3NEI8_9BACI</name>
<evidence type="ECO:0008006" key="4">
    <source>
        <dbReference type="Google" id="ProtNLM"/>
    </source>
</evidence>
<accession>A0A4R3NEI8</accession>
<dbReference type="AlphaFoldDB" id="A0A4R3NEI8"/>
<sequence>MMKKPKWKKDETYLFVILMVIAAILLFSLLGKIFS</sequence>
<keyword evidence="1" id="KW-1133">Transmembrane helix</keyword>
<protein>
    <recommendedName>
        <fullName evidence="4">DUF4044 domain-containing protein</fullName>
    </recommendedName>
</protein>
<comment type="caution">
    <text evidence="2">The sequence shown here is derived from an EMBL/GenBank/DDBJ whole genome shotgun (WGS) entry which is preliminary data.</text>
</comment>
<keyword evidence="1" id="KW-0472">Membrane</keyword>
<gene>
    <name evidence="2" type="ORF">EDD68_103187</name>
</gene>
<keyword evidence="1" id="KW-0812">Transmembrane</keyword>
<dbReference type="Proteomes" id="UP000294650">
    <property type="component" value="Unassembled WGS sequence"/>
</dbReference>
<reference evidence="2 3" key="1">
    <citation type="submission" date="2019-03" db="EMBL/GenBank/DDBJ databases">
        <title>Genomic Encyclopedia of Type Strains, Phase IV (KMG-IV): sequencing the most valuable type-strain genomes for metagenomic binning, comparative biology and taxonomic classification.</title>
        <authorList>
            <person name="Goeker M."/>
        </authorList>
    </citation>
    <scope>NUCLEOTIDE SEQUENCE [LARGE SCALE GENOMIC DNA]</scope>
    <source>
        <strain evidence="2 3">DSM 25894</strain>
    </source>
</reference>
<evidence type="ECO:0000256" key="1">
    <source>
        <dbReference type="SAM" id="Phobius"/>
    </source>
</evidence>
<dbReference type="EMBL" id="SMAN01000003">
    <property type="protein sequence ID" value="TCT25632.1"/>
    <property type="molecule type" value="Genomic_DNA"/>
</dbReference>
<keyword evidence="3" id="KW-1185">Reference proteome</keyword>
<feature type="transmembrane region" description="Helical" evidence="1">
    <location>
        <begin position="12"/>
        <end position="34"/>
    </location>
</feature>